<dbReference type="GO" id="GO:0005886">
    <property type="term" value="C:plasma membrane"/>
    <property type="evidence" value="ECO:0007669"/>
    <property type="project" value="UniProtKB-SubCell"/>
</dbReference>
<feature type="domain" description="Membrane insertase YidC/Oxa/ALB C-terminal" evidence="15">
    <location>
        <begin position="385"/>
        <end position="581"/>
    </location>
</feature>
<feature type="region of interest" description="Disordered" evidence="14">
    <location>
        <begin position="35"/>
        <end position="68"/>
    </location>
</feature>
<evidence type="ECO:0000256" key="9">
    <source>
        <dbReference type="ARBA" id="ARBA00023136"/>
    </source>
</evidence>
<comment type="subcellular location">
    <subcellularLocation>
        <location evidence="1">Cell inner membrane</location>
        <topology evidence="1">Multi-pass membrane protein</topology>
    </subcellularLocation>
    <subcellularLocation>
        <location evidence="13">Cell membrane</location>
        <topology evidence="13">Multi-pass membrane protein</topology>
    </subcellularLocation>
</comment>
<evidence type="ECO:0000256" key="7">
    <source>
        <dbReference type="ARBA" id="ARBA00022927"/>
    </source>
</evidence>
<organism evidence="17 18">
    <name type="scientific">Pseudoxanthobacter soli DSM 19599</name>
    <dbReference type="NCBI Taxonomy" id="1123029"/>
    <lineage>
        <taxon>Bacteria</taxon>
        <taxon>Pseudomonadati</taxon>
        <taxon>Pseudomonadota</taxon>
        <taxon>Alphaproteobacteria</taxon>
        <taxon>Hyphomicrobiales</taxon>
        <taxon>Segnochrobactraceae</taxon>
        <taxon>Pseudoxanthobacter</taxon>
    </lineage>
</organism>
<dbReference type="RefSeq" id="WP_073626472.1">
    <property type="nucleotide sequence ID" value="NZ_FRXO01000002.1"/>
</dbReference>
<keyword evidence="9 13" id="KW-0472">Membrane</keyword>
<feature type="transmembrane region" description="Helical" evidence="13">
    <location>
        <begin position="511"/>
        <end position="531"/>
    </location>
</feature>
<dbReference type="PRINTS" id="PR00701">
    <property type="entry name" value="60KDINNERMP"/>
</dbReference>
<dbReference type="InterPro" id="IPR028053">
    <property type="entry name" value="Membr_insert_YidC_N"/>
</dbReference>
<comment type="subunit">
    <text evidence="13">Interacts with the Sec translocase complex via SecD. Specifically interacts with transmembrane segments of nascent integral membrane proteins during membrane integration.</text>
</comment>
<evidence type="ECO:0000313" key="18">
    <source>
        <dbReference type="Proteomes" id="UP000186406"/>
    </source>
</evidence>
<dbReference type="PRINTS" id="PR01900">
    <property type="entry name" value="YIDCPROTEIN"/>
</dbReference>
<dbReference type="CDD" id="cd19961">
    <property type="entry name" value="EcYidC-like_peri"/>
    <property type="match status" value="1"/>
</dbReference>
<dbReference type="STRING" id="1123029.SAMN02745172_01138"/>
<name>A0A1M7ZCW9_9HYPH</name>
<dbReference type="Pfam" id="PF02096">
    <property type="entry name" value="60KD_IMP"/>
    <property type="match status" value="1"/>
</dbReference>
<evidence type="ECO:0000256" key="12">
    <source>
        <dbReference type="ARBA" id="ARBA00033342"/>
    </source>
</evidence>
<feature type="transmembrane region" description="Helical" evidence="13">
    <location>
        <begin position="385"/>
        <end position="404"/>
    </location>
</feature>
<evidence type="ECO:0000256" key="3">
    <source>
        <dbReference type="ARBA" id="ARBA00015325"/>
    </source>
</evidence>
<dbReference type="InterPro" id="IPR001708">
    <property type="entry name" value="YidC/ALB3/OXA1/COX18"/>
</dbReference>
<dbReference type="NCBIfam" id="TIGR03593">
    <property type="entry name" value="yidC_nterm"/>
    <property type="match status" value="1"/>
</dbReference>
<evidence type="ECO:0000256" key="5">
    <source>
        <dbReference type="ARBA" id="ARBA00022475"/>
    </source>
</evidence>
<dbReference type="GO" id="GO:0032977">
    <property type="term" value="F:membrane insertase activity"/>
    <property type="evidence" value="ECO:0007669"/>
    <property type="project" value="InterPro"/>
</dbReference>
<protein>
    <recommendedName>
        <fullName evidence="3 13">Membrane protein insertase YidC</fullName>
    </recommendedName>
    <alternativeName>
        <fullName evidence="12 13">Foldase YidC</fullName>
    </alternativeName>
    <alternativeName>
        <fullName evidence="11 13">Membrane integrase YidC</fullName>
    </alternativeName>
    <alternativeName>
        <fullName evidence="13">Membrane protein YidC</fullName>
    </alternativeName>
</protein>
<dbReference type="PANTHER" id="PTHR12428">
    <property type="entry name" value="OXA1"/>
    <property type="match status" value="1"/>
</dbReference>
<keyword evidence="7 13" id="KW-0653">Protein transport</keyword>
<evidence type="ECO:0000256" key="13">
    <source>
        <dbReference type="HAMAP-Rule" id="MF_01810"/>
    </source>
</evidence>
<feature type="transmembrane region" description="Helical" evidence="13">
    <location>
        <begin position="543"/>
        <end position="568"/>
    </location>
</feature>
<dbReference type="Pfam" id="PF14849">
    <property type="entry name" value="YidC_periplas"/>
    <property type="match status" value="1"/>
</dbReference>
<comment type="function">
    <text evidence="13">Required for the insertion and/or proper folding and/or complex formation of integral membrane proteins into the membrane. Involved in integration of membrane proteins that insert both dependently and independently of the Sec translocase complex, as well as at least some lipoproteins. Aids folding of multispanning membrane proteins.</text>
</comment>
<dbReference type="NCBIfam" id="NF002353">
    <property type="entry name" value="PRK01318.1-4"/>
    <property type="match status" value="1"/>
</dbReference>
<dbReference type="HAMAP" id="MF_01810">
    <property type="entry name" value="YidC_type1"/>
    <property type="match status" value="1"/>
</dbReference>
<dbReference type="Proteomes" id="UP000186406">
    <property type="component" value="Unassembled WGS sequence"/>
</dbReference>
<sequence length="612" mass="67634">MTENKNVFIAIALSLIVIVGWQFFYIGPRTEAERKAAEQHAAQQAATKPADAPSTAPTPGGGTAATPAGVPADAAAIARDRATAIAASPRAIIESPAIIGSVNLKGGRIDDVRLKDYRETISPTSPLITLFSPSGTPDAYYAEFGFVGDSGANIALPGADTVWTPEGGPDAKLTPATPLVLTWDNGQGLKFRRTYSVDDHYMFKVDQSVENTGTTPVVLYNYGLISRHGTPPTSGYYILHEGLIGVLGDAGLKEIKYKTLQEDGAIKSPPVESGWLGITDKYWAATLIPAGGKPFTPTFNYFNTDGHQSYQADTLSEAINLAPGATATAETRLFAGAKVVSLINNYEDTLKLNRFDLLIDWGWFYFLTKPMFFVIDFFYHLVGNFGVAILLVTVSVKAIFFPLANKSYVSMSRMKKIQPELTAMRERYKDDRVKQQQAMMELYKREKINPLAGCLPIVIQIPVFFSLYKVLFITIEMRHAPFFGWIHDLAAPDPTTIFNLFGLIPWTPPHFLMLGVWPIIMGITMFLQMKLNPTPPDPAQAMVFNWMPVVFTFMLASFPAGLVIYWAWNNTLSVLQQSFIMHRQGVKVELWDNIKGMFRKKAPPPVEAKPKK</sequence>
<keyword evidence="10 13" id="KW-0143">Chaperone</keyword>
<evidence type="ECO:0000256" key="11">
    <source>
        <dbReference type="ARBA" id="ARBA00033245"/>
    </source>
</evidence>
<dbReference type="InterPro" id="IPR047196">
    <property type="entry name" value="YidC_ALB_C"/>
</dbReference>
<evidence type="ECO:0000313" key="17">
    <source>
        <dbReference type="EMBL" id="SHO62710.1"/>
    </source>
</evidence>
<evidence type="ECO:0000256" key="14">
    <source>
        <dbReference type="SAM" id="MobiDB-lite"/>
    </source>
</evidence>
<proteinExistence type="inferred from homology"/>
<dbReference type="EMBL" id="FRXO01000002">
    <property type="protein sequence ID" value="SHO62710.1"/>
    <property type="molecule type" value="Genomic_DNA"/>
</dbReference>
<evidence type="ECO:0000256" key="4">
    <source>
        <dbReference type="ARBA" id="ARBA00022448"/>
    </source>
</evidence>
<dbReference type="PANTHER" id="PTHR12428:SF65">
    <property type="entry name" value="CYTOCHROME C OXIDASE ASSEMBLY PROTEIN COX18, MITOCHONDRIAL"/>
    <property type="match status" value="1"/>
</dbReference>
<keyword evidence="8 13" id="KW-1133">Transmembrane helix</keyword>
<dbReference type="GO" id="GO:0015031">
    <property type="term" value="P:protein transport"/>
    <property type="evidence" value="ECO:0007669"/>
    <property type="project" value="UniProtKB-KW"/>
</dbReference>
<gene>
    <name evidence="13" type="primary">yidC</name>
    <name evidence="17" type="ORF">SAMN02745172_01138</name>
</gene>
<accession>A0A1M7ZCW9</accession>
<dbReference type="GO" id="GO:0051205">
    <property type="term" value="P:protein insertion into membrane"/>
    <property type="evidence" value="ECO:0007669"/>
    <property type="project" value="TreeGrafter"/>
</dbReference>
<comment type="similarity">
    <text evidence="2 13">Belongs to the OXA1/ALB3/YidC family. Type 1 subfamily.</text>
</comment>
<keyword evidence="5 13" id="KW-1003">Cell membrane</keyword>
<keyword evidence="6 13" id="KW-0812">Transmembrane</keyword>
<dbReference type="InterPro" id="IPR019998">
    <property type="entry name" value="Membr_insert_YidC"/>
</dbReference>
<keyword evidence="18" id="KW-1185">Reference proteome</keyword>
<evidence type="ECO:0000256" key="10">
    <source>
        <dbReference type="ARBA" id="ARBA00023186"/>
    </source>
</evidence>
<evidence type="ECO:0000256" key="8">
    <source>
        <dbReference type="ARBA" id="ARBA00022989"/>
    </source>
</evidence>
<evidence type="ECO:0000256" key="1">
    <source>
        <dbReference type="ARBA" id="ARBA00004429"/>
    </source>
</evidence>
<feature type="transmembrane region" description="Helical" evidence="13">
    <location>
        <begin position="448"/>
        <end position="468"/>
    </location>
</feature>
<dbReference type="NCBIfam" id="TIGR03592">
    <property type="entry name" value="yidC_oxa1_cterm"/>
    <property type="match status" value="1"/>
</dbReference>
<evidence type="ECO:0000259" key="16">
    <source>
        <dbReference type="Pfam" id="PF14849"/>
    </source>
</evidence>
<evidence type="ECO:0000259" key="15">
    <source>
        <dbReference type="Pfam" id="PF02096"/>
    </source>
</evidence>
<keyword evidence="4 13" id="KW-0813">Transport</keyword>
<dbReference type="InterPro" id="IPR038221">
    <property type="entry name" value="YidC_periplasmic_sf"/>
</dbReference>
<dbReference type="AlphaFoldDB" id="A0A1M7ZCW9"/>
<evidence type="ECO:0000256" key="6">
    <source>
        <dbReference type="ARBA" id="ARBA00022692"/>
    </source>
</evidence>
<feature type="compositionally biased region" description="Low complexity" evidence="14">
    <location>
        <begin position="39"/>
        <end position="68"/>
    </location>
</feature>
<evidence type="ECO:0000256" key="2">
    <source>
        <dbReference type="ARBA" id="ARBA00010527"/>
    </source>
</evidence>
<feature type="domain" description="Membrane insertase YidC N-terminal" evidence="16">
    <location>
        <begin position="93"/>
        <end position="373"/>
    </location>
</feature>
<feature type="transmembrane region" description="Helical" evidence="13">
    <location>
        <begin position="6"/>
        <end position="26"/>
    </location>
</feature>
<dbReference type="Gene3D" id="2.70.98.90">
    <property type="match status" value="1"/>
</dbReference>
<dbReference type="InterPro" id="IPR028055">
    <property type="entry name" value="YidC/Oxa/ALB_C"/>
</dbReference>
<reference evidence="17 18" key="1">
    <citation type="submission" date="2016-12" db="EMBL/GenBank/DDBJ databases">
        <authorList>
            <person name="Song W.-J."/>
            <person name="Kurnit D.M."/>
        </authorList>
    </citation>
    <scope>NUCLEOTIDE SEQUENCE [LARGE SCALE GENOMIC DNA]</scope>
    <source>
        <strain evidence="17 18">DSM 19599</strain>
    </source>
</reference>
<dbReference type="CDD" id="cd20070">
    <property type="entry name" value="5TM_YidC_Alb3"/>
    <property type="match status" value="1"/>
</dbReference>
<dbReference type="OrthoDB" id="9780552at2"/>